<name>A0AA90SGB9_9ACTN</name>
<protein>
    <submittedName>
        <fullName evidence="1">Uncharacterized protein</fullName>
    </submittedName>
</protein>
<keyword evidence="2" id="KW-1185">Reference proteome</keyword>
<gene>
    <name evidence="1" type="ORF">Q7X28_06250</name>
</gene>
<dbReference type="EMBL" id="JAUTIX010000002">
    <property type="protein sequence ID" value="MDP0397524.1"/>
    <property type="molecule type" value="Genomic_DNA"/>
</dbReference>
<evidence type="ECO:0000313" key="1">
    <source>
        <dbReference type="EMBL" id="MDP0397524.1"/>
    </source>
</evidence>
<dbReference type="RefSeq" id="WP_220658977.1">
    <property type="nucleotide sequence ID" value="NZ_BAAAII010000005.1"/>
</dbReference>
<accession>A0AA90SGB9</accession>
<dbReference type="Proteomes" id="UP001178281">
    <property type="component" value="Unassembled WGS sequence"/>
</dbReference>
<reference evidence="1" key="1">
    <citation type="submission" date="2023-08" db="EMBL/GenBank/DDBJ databases">
        <title>The draft genome of Tsukamurella strandjordii strain 050030.</title>
        <authorList>
            <person name="Zhao F."/>
            <person name="Feng Y."/>
            <person name="Zong Z."/>
        </authorList>
    </citation>
    <scope>NUCLEOTIDE SEQUENCE</scope>
    <source>
        <strain evidence="1">050030</strain>
    </source>
</reference>
<evidence type="ECO:0000313" key="2">
    <source>
        <dbReference type="Proteomes" id="UP001178281"/>
    </source>
</evidence>
<organism evidence="1 2">
    <name type="scientific">Tsukamurella strandjordii</name>
    <dbReference type="NCBI Taxonomy" id="147577"/>
    <lineage>
        <taxon>Bacteria</taxon>
        <taxon>Bacillati</taxon>
        <taxon>Actinomycetota</taxon>
        <taxon>Actinomycetes</taxon>
        <taxon>Mycobacteriales</taxon>
        <taxon>Tsukamurellaceae</taxon>
        <taxon>Tsukamurella</taxon>
    </lineage>
</organism>
<comment type="caution">
    <text evidence="1">The sequence shown here is derived from an EMBL/GenBank/DDBJ whole genome shotgun (WGS) entry which is preliminary data.</text>
</comment>
<dbReference type="AlphaFoldDB" id="A0AA90SGB9"/>
<sequence length="227" mass="24184">MNSDASRPLRSAFTQSPTARLGVSGGRIHDSALARVAQALHEHGLPATLRPTGSLRLAVGTSRFTAHSLPGEGTAIEVRAFREGRHSILGLVTDPEEAAHLLIRCAGMAQAWQLTAEIHDRLVLDGDATVLAEVPMGDTVFVRFGARTYAEVLAQDADACLGQAAGVTLTTHIARRPLDDAWRFDALVEQDFATMGRIAGGSFTSAESACAALELHRARSAEWEGLH</sequence>
<proteinExistence type="predicted"/>